<organism evidence="9">
    <name type="scientific">Campylobacter ureolyticus</name>
    <dbReference type="NCBI Taxonomy" id="827"/>
    <lineage>
        <taxon>Bacteria</taxon>
        <taxon>Pseudomonadati</taxon>
        <taxon>Campylobacterota</taxon>
        <taxon>Epsilonproteobacteria</taxon>
        <taxon>Campylobacterales</taxon>
        <taxon>Campylobacteraceae</taxon>
        <taxon>Campylobacter</taxon>
    </lineage>
</organism>
<reference evidence="9" key="1">
    <citation type="submission" date="2019-11" db="EMBL/GenBank/DDBJ databases">
        <authorList>
            <person name="Feng L."/>
        </authorList>
    </citation>
    <scope>NUCLEOTIDE SEQUENCE</scope>
    <source>
        <strain evidence="9">CUreolyticusLFYP111</strain>
    </source>
</reference>
<evidence type="ECO:0000256" key="1">
    <source>
        <dbReference type="ARBA" id="ARBA00004651"/>
    </source>
</evidence>
<gene>
    <name evidence="9" type="ORF">CULFYP111_01165</name>
</gene>
<dbReference type="InterPro" id="IPR000522">
    <property type="entry name" value="ABC_transptr_permease_BtuC"/>
</dbReference>
<evidence type="ECO:0000256" key="2">
    <source>
        <dbReference type="ARBA" id="ARBA00007935"/>
    </source>
</evidence>
<dbReference type="GO" id="GO:0033214">
    <property type="term" value="P:siderophore-iron import into cell"/>
    <property type="evidence" value="ECO:0007669"/>
    <property type="project" value="TreeGrafter"/>
</dbReference>
<keyword evidence="7 8" id="KW-0472">Membrane</keyword>
<comment type="similarity">
    <text evidence="2">Belongs to the binding-protein-dependent transport system permease family. FecCD subfamily.</text>
</comment>
<name>A0A6N2T5R6_9BACT</name>
<feature type="transmembrane region" description="Helical" evidence="8">
    <location>
        <begin position="270"/>
        <end position="288"/>
    </location>
</feature>
<dbReference type="Pfam" id="PF01032">
    <property type="entry name" value="FecCD"/>
    <property type="match status" value="1"/>
</dbReference>
<dbReference type="Gene3D" id="1.10.3470.10">
    <property type="entry name" value="ABC transporter involved in vitamin B12 uptake, BtuC"/>
    <property type="match status" value="1"/>
</dbReference>
<dbReference type="AlphaFoldDB" id="A0A6N2T5R6"/>
<dbReference type="GO" id="GO:0005886">
    <property type="term" value="C:plasma membrane"/>
    <property type="evidence" value="ECO:0007669"/>
    <property type="project" value="UniProtKB-SubCell"/>
</dbReference>
<feature type="transmembrane region" description="Helical" evidence="8">
    <location>
        <begin position="57"/>
        <end position="78"/>
    </location>
</feature>
<evidence type="ECO:0000313" key="9">
    <source>
        <dbReference type="EMBL" id="VYS99460.1"/>
    </source>
</evidence>
<feature type="transmembrane region" description="Helical" evidence="8">
    <location>
        <begin position="168"/>
        <end position="185"/>
    </location>
</feature>
<evidence type="ECO:0000256" key="4">
    <source>
        <dbReference type="ARBA" id="ARBA00022475"/>
    </source>
</evidence>
<evidence type="ECO:0000256" key="3">
    <source>
        <dbReference type="ARBA" id="ARBA00022448"/>
    </source>
</evidence>
<keyword evidence="6 8" id="KW-1133">Transmembrane helix</keyword>
<dbReference type="CDD" id="cd06550">
    <property type="entry name" value="TM_ABC_iron-siderophores_like"/>
    <property type="match status" value="1"/>
</dbReference>
<sequence>MLNLRFIFLAVFWLLFMLYSLGVGHIEASFVEICKAILDKDSSTLKTVIIDVRLPRVLISSICGGILGLCGICLQGLFKNPLVDPKIIGVSTAASFGGCLALFFGLGAFWLIICAFGFGILGLFLLFFVAKFARNSSIYTFILAGIIINGFFGALISLTQFLADNEEVLPNIVFWLMGSFVAVGYDEFKVLLIVSLPCIAMLIMMRWRFNLLSIDEKELKALRINVNFLRTFILILATLLIATQVSISGNIGWIGLIVPHIARLLCGANHLKSIPSAFMVGMIFMLLVDDIARALWQNEIPISIISAIVGAPLFGYLLRRSNKVDS</sequence>
<dbReference type="SUPFAM" id="SSF81345">
    <property type="entry name" value="ABC transporter involved in vitamin B12 uptake, BtuC"/>
    <property type="match status" value="1"/>
</dbReference>
<dbReference type="EMBL" id="CACRSK010000003">
    <property type="protein sequence ID" value="VYS99460.1"/>
    <property type="molecule type" value="Genomic_DNA"/>
</dbReference>
<accession>A0A6N2T5R6</accession>
<evidence type="ECO:0000256" key="6">
    <source>
        <dbReference type="ARBA" id="ARBA00022989"/>
    </source>
</evidence>
<evidence type="ECO:0000256" key="7">
    <source>
        <dbReference type="ARBA" id="ARBA00023136"/>
    </source>
</evidence>
<proteinExistence type="inferred from homology"/>
<dbReference type="RefSeq" id="WP_421731819.1">
    <property type="nucleotide sequence ID" value="NZ_CACRSK010000003.1"/>
</dbReference>
<keyword evidence="3" id="KW-0813">Transport</keyword>
<protein>
    <submittedName>
        <fullName evidence="9">Putative ABC transporter permease protein</fullName>
    </submittedName>
</protein>
<dbReference type="PANTHER" id="PTHR30472:SF70">
    <property type="entry name" value="MOLYBDATE IMPORT SYSTEM PERMEASE PROTEIN MOLB"/>
    <property type="match status" value="1"/>
</dbReference>
<comment type="subcellular location">
    <subcellularLocation>
        <location evidence="1">Cell membrane</location>
        <topology evidence="1">Multi-pass membrane protein</topology>
    </subcellularLocation>
</comment>
<evidence type="ECO:0000256" key="8">
    <source>
        <dbReference type="SAM" id="Phobius"/>
    </source>
</evidence>
<keyword evidence="5 8" id="KW-0812">Transmembrane</keyword>
<feature type="transmembrane region" description="Helical" evidence="8">
    <location>
        <begin position="229"/>
        <end position="258"/>
    </location>
</feature>
<feature type="transmembrane region" description="Helical" evidence="8">
    <location>
        <begin position="190"/>
        <end position="209"/>
    </location>
</feature>
<evidence type="ECO:0000256" key="5">
    <source>
        <dbReference type="ARBA" id="ARBA00022692"/>
    </source>
</evidence>
<dbReference type="InterPro" id="IPR037294">
    <property type="entry name" value="ABC_BtuC-like"/>
</dbReference>
<dbReference type="PANTHER" id="PTHR30472">
    <property type="entry name" value="FERRIC ENTEROBACTIN TRANSPORT SYSTEM PERMEASE PROTEIN"/>
    <property type="match status" value="1"/>
</dbReference>
<feature type="transmembrane region" description="Helical" evidence="8">
    <location>
        <begin position="300"/>
        <end position="318"/>
    </location>
</feature>
<dbReference type="GO" id="GO:0022857">
    <property type="term" value="F:transmembrane transporter activity"/>
    <property type="evidence" value="ECO:0007669"/>
    <property type="project" value="InterPro"/>
</dbReference>
<keyword evidence="4" id="KW-1003">Cell membrane</keyword>
<feature type="transmembrane region" description="Helical" evidence="8">
    <location>
        <begin position="141"/>
        <end position="162"/>
    </location>
</feature>
<feature type="transmembrane region" description="Helical" evidence="8">
    <location>
        <begin position="110"/>
        <end position="129"/>
    </location>
</feature>